<feature type="binding site" evidence="4">
    <location>
        <begin position="287"/>
        <end position="291"/>
    </location>
    <ligand>
        <name>3'-phosphoadenylyl sulfate</name>
        <dbReference type="ChEBI" id="CHEBI:58339"/>
    </ligand>
</feature>
<dbReference type="Proteomes" id="UP001165740">
    <property type="component" value="Chromosome 3"/>
</dbReference>
<dbReference type="AlphaFoldDB" id="A0A9U8EBR0"/>
<organism evidence="8 9">
    <name type="scientific">Biomphalaria glabrata</name>
    <name type="common">Bloodfluke planorb</name>
    <name type="synonym">Freshwater snail</name>
    <dbReference type="NCBI Taxonomy" id="6526"/>
    <lineage>
        <taxon>Eukaryota</taxon>
        <taxon>Metazoa</taxon>
        <taxon>Spiralia</taxon>
        <taxon>Lophotrochozoa</taxon>
        <taxon>Mollusca</taxon>
        <taxon>Gastropoda</taxon>
        <taxon>Heterobranchia</taxon>
        <taxon>Euthyneura</taxon>
        <taxon>Panpulmonata</taxon>
        <taxon>Hygrophila</taxon>
        <taxon>Lymnaeoidea</taxon>
        <taxon>Planorbidae</taxon>
        <taxon>Biomphalaria</taxon>
    </lineage>
</organism>
<evidence type="ECO:0000313" key="8">
    <source>
        <dbReference type="Proteomes" id="UP001165740"/>
    </source>
</evidence>
<dbReference type="PANTHER" id="PTHR10605">
    <property type="entry name" value="HEPARAN SULFATE SULFOTRANSFERASE"/>
    <property type="match status" value="1"/>
</dbReference>
<feature type="binding site" evidence="4">
    <location>
        <position position="258"/>
    </location>
    <ligand>
        <name>3'-phosphoadenylyl sulfate</name>
        <dbReference type="ChEBI" id="CHEBI:58339"/>
    </ligand>
</feature>
<evidence type="ECO:0000256" key="3">
    <source>
        <dbReference type="PIRSR" id="PIRSR637359-1"/>
    </source>
</evidence>
<dbReference type="PANTHER" id="PTHR10605:SF72">
    <property type="entry name" value="HEPARAN SULFATE 3-O SULFOTRANSFERASE-B, ISOFORM A"/>
    <property type="match status" value="1"/>
</dbReference>
<dbReference type="InterPro" id="IPR027417">
    <property type="entry name" value="P-loop_NTPase"/>
</dbReference>
<feature type="binding site" evidence="4">
    <location>
        <position position="170"/>
    </location>
    <ligand>
        <name>3'-phosphoadenylyl sulfate</name>
        <dbReference type="ChEBI" id="CHEBI:58339"/>
    </ligand>
</feature>
<dbReference type="InterPro" id="IPR037359">
    <property type="entry name" value="NST/OST"/>
</dbReference>
<dbReference type="InterPro" id="IPR000863">
    <property type="entry name" value="Sulfotransferase_dom"/>
</dbReference>
<evidence type="ECO:0000313" key="9">
    <source>
        <dbReference type="RefSeq" id="XP_013081570.2"/>
    </source>
</evidence>
<reference evidence="9" key="1">
    <citation type="submission" date="2025-08" db="UniProtKB">
        <authorList>
            <consortium name="RefSeq"/>
        </authorList>
    </citation>
    <scope>IDENTIFICATION</scope>
</reference>
<protein>
    <submittedName>
        <fullName evidence="9">Heparan sulfate glucosamine 3-O-sulfotransferase 1-like</fullName>
    </submittedName>
</protein>
<keyword evidence="6" id="KW-0472">Membrane</keyword>
<dbReference type="GO" id="GO:0008467">
    <property type="term" value="F:[heparan sulfate]-glucosamine 3-sulfotransferase activity"/>
    <property type="evidence" value="ECO:0007669"/>
    <property type="project" value="TreeGrafter"/>
</dbReference>
<accession>A0A9U8EBR0</accession>
<feature type="disulfide bond" evidence="5">
    <location>
        <begin position="259"/>
        <end position="282"/>
    </location>
</feature>
<dbReference type="KEGG" id="bgt:106067014"/>
<keyword evidence="6" id="KW-1133">Transmembrane helix</keyword>
<proteinExistence type="predicted"/>
<evidence type="ECO:0000259" key="7">
    <source>
        <dbReference type="Pfam" id="PF00685"/>
    </source>
</evidence>
<dbReference type="OMA" id="WIKSEEY"/>
<name>A0A9U8EBR0_BIOGL</name>
<evidence type="ECO:0000256" key="1">
    <source>
        <dbReference type="ARBA" id="ARBA00022679"/>
    </source>
</evidence>
<evidence type="ECO:0000256" key="4">
    <source>
        <dbReference type="PIRSR" id="PIRSR637359-2"/>
    </source>
</evidence>
<keyword evidence="1" id="KW-0808">Transferase</keyword>
<keyword evidence="8" id="KW-1185">Reference proteome</keyword>
<keyword evidence="2" id="KW-0325">Glycoprotein</keyword>
<evidence type="ECO:0000256" key="6">
    <source>
        <dbReference type="SAM" id="Phobius"/>
    </source>
</evidence>
<feature type="binding site" evidence="4">
    <location>
        <position position="162"/>
    </location>
    <ligand>
        <name>3'-phosphoadenylyl sulfate</name>
        <dbReference type="ChEBI" id="CHEBI:58339"/>
    </ligand>
</feature>
<dbReference type="SUPFAM" id="SSF52540">
    <property type="entry name" value="P-loop containing nucleoside triphosphate hydrolases"/>
    <property type="match status" value="1"/>
</dbReference>
<keyword evidence="5" id="KW-1015">Disulfide bond</keyword>
<keyword evidence="6" id="KW-0812">Transmembrane</keyword>
<feature type="active site" description="For sulfotransferase activity" evidence="3">
    <location>
        <position position="81"/>
    </location>
</feature>
<sequence length="332" mass="38290">MEYNSLFSFKVLVVAVIISIIVLTSLTMVPNLYSHHVPYSHAIYEVKEDIHSQSLCTDSSDDDDNCLKRRLPKCLIIGFAKCGTYALISFLALHPDIATANDEVGFFNNKFNKGFEWYIAQMPLSKGSQITIEKTPGYVLSMTALERIHDFNSTIKLMIIVRDPVNRVPSLYAHYKEKNDLPTFTKWIKSEEYVNKMNYHQHIAQVYKVFPREQVLVLCEESLEDDPLSVMKEVESFLGLQPAFNKDLFVFNLDKGFYCFNKSHPRYHAISQVLKIIPETGCFSKAKGREHPEISPELMKEVVANAQPYNERLFQLIGKRFNWTQPLMNNTQ</sequence>
<evidence type="ECO:0000256" key="5">
    <source>
        <dbReference type="PIRSR" id="PIRSR637359-3"/>
    </source>
</evidence>
<feature type="transmembrane region" description="Helical" evidence="6">
    <location>
        <begin position="12"/>
        <end position="33"/>
    </location>
</feature>
<feature type="domain" description="Sulfotransferase" evidence="7">
    <location>
        <begin position="72"/>
        <end position="290"/>
    </location>
</feature>
<gene>
    <name evidence="9" type="primary">LOC106067014</name>
</gene>
<dbReference type="Pfam" id="PF00685">
    <property type="entry name" value="Sulfotransfer_1"/>
    <property type="match status" value="1"/>
</dbReference>
<evidence type="ECO:0000256" key="2">
    <source>
        <dbReference type="ARBA" id="ARBA00023180"/>
    </source>
</evidence>
<dbReference type="RefSeq" id="XP_013081570.2">
    <property type="nucleotide sequence ID" value="XM_013226116.2"/>
</dbReference>
<dbReference type="Gene3D" id="3.40.50.300">
    <property type="entry name" value="P-loop containing nucleotide triphosphate hydrolases"/>
    <property type="match status" value="1"/>
</dbReference>
<dbReference type="GeneID" id="106067014"/>
<dbReference type="OrthoDB" id="6126804at2759"/>